<dbReference type="RefSeq" id="WP_013044353.1">
    <property type="nucleotide sequence ID" value="NC_014008.1"/>
</dbReference>
<dbReference type="HOGENOM" id="CLU_743374_0_0_0"/>
<dbReference type="AlphaFoldDB" id="D5EPC1"/>
<evidence type="ECO:0000313" key="3">
    <source>
        <dbReference type="Proteomes" id="UP000000925"/>
    </source>
</evidence>
<evidence type="ECO:0008006" key="4">
    <source>
        <dbReference type="Google" id="ProtNLM"/>
    </source>
</evidence>
<name>D5EPC1_CORAD</name>
<feature type="signal peptide" evidence="1">
    <location>
        <begin position="1"/>
        <end position="19"/>
    </location>
</feature>
<evidence type="ECO:0000256" key="1">
    <source>
        <dbReference type="SAM" id="SignalP"/>
    </source>
</evidence>
<protein>
    <recommendedName>
        <fullName evidence="4">DUF481 domain-containing protein</fullName>
    </recommendedName>
</protein>
<gene>
    <name evidence="2" type="ordered locus">Caka_2615</name>
</gene>
<keyword evidence="1" id="KW-0732">Signal</keyword>
<dbReference type="Pfam" id="PF04338">
    <property type="entry name" value="DUF481"/>
    <property type="match status" value="1"/>
</dbReference>
<keyword evidence="3" id="KW-1185">Reference proteome</keyword>
<dbReference type="STRING" id="583355.Caka_2615"/>
<dbReference type="EMBL" id="CP001998">
    <property type="protein sequence ID" value="ADE55631.1"/>
    <property type="molecule type" value="Genomic_DNA"/>
</dbReference>
<evidence type="ECO:0000313" key="2">
    <source>
        <dbReference type="EMBL" id="ADE55631.1"/>
    </source>
</evidence>
<dbReference type="Proteomes" id="UP000000925">
    <property type="component" value="Chromosome"/>
</dbReference>
<dbReference type="eggNOG" id="COG3137">
    <property type="taxonomic scope" value="Bacteria"/>
</dbReference>
<sequence length="361" mass="40601">MQRILHSLLGLLLLTVASAAESTQQAESFNPPAPAYDPDWDWLKLTSGEWLKGEVKSLYNDELEFDSDNLGIVVIDAEDIEQLITGSPMSVNIGNRQALVGRIVFKDQEVSVIRGEAQRTVPFAQVVSMTDGADREFDKWSAKVSLGANLRSGNTDQVEYNANVKVERRTALTRFSFEYLGNVNETNGLETANNHRADSYLDYYFSTRWFYRVANLEYFRDPFQNIEHRITASTGIGYTIVDTGRTEWDVLLGPGYQYSELETTNGVQGSGNFVGLAGTGLEWEINKRQDFTASYQITFTDEDSGGWLQNLTLELENEITGDLDFDITFIWDRIGDPITGSDGMTPEQDDFRLLFSLGYSL</sequence>
<accession>D5EPC1</accession>
<feature type="chain" id="PRO_5003071330" description="DUF481 domain-containing protein" evidence="1">
    <location>
        <begin position="20"/>
        <end position="361"/>
    </location>
</feature>
<organism evidence="2 3">
    <name type="scientific">Coraliomargarita akajimensis (strain DSM 45221 / IAM 15411 / JCM 23193 / KCTC 12865 / 04OKA010-24)</name>
    <dbReference type="NCBI Taxonomy" id="583355"/>
    <lineage>
        <taxon>Bacteria</taxon>
        <taxon>Pseudomonadati</taxon>
        <taxon>Verrucomicrobiota</taxon>
        <taxon>Opitutia</taxon>
        <taxon>Puniceicoccales</taxon>
        <taxon>Coraliomargaritaceae</taxon>
        <taxon>Coraliomargarita</taxon>
    </lineage>
</organism>
<proteinExistence type="predicted"/>
<dbReference type="KEGG" id="caa:Caka_2615"/>
<reference evidence="2 3" key="1">
    <citation type="journal article" date="2010" name="Stand. Genomic Sci.">
        <title>Complete genome sequence of Coraliomargarita akajimensis type strain (04OKA010-24).</title>
        <authorList>
            <person name="Mavromatis K."/>
            <person name="Abt B."/>
            <person name="Brambilla E."/>
            <person name="Lapidus A."/>
            <person name="Copeland A."/>
            <person name="Deshpande S."/>
            <person name="Nolan M."/>
            <person name="Lucas S."/>
            <person name="Tice H."/>
            <person name="Cheng J.F."/>
            <person name="Han C."/>
            <person name="Detter J.C."/>
            <person name="Woyke T."/>
            <person name="Goodwin L."/>
            <person name="Pitluck S."/>
            <person name="Held B."/>
            <person name="Brettin T."/>
            <person name="Tapia R."/>
            <person name="Ivanova N."/>
            <person name="Mikhailova N."/>
            <person name="Pati A."/>
            <person name="Liolios K."/>
            <person name="Chen A."/>
            <person name="Palaniappan K."/>
            <person name="Land M."/>
            <person name="Hauser L."/>
            <person name="Chang Y.J."/>
            <person name="Jeffries C.D."/>
            <person name="Rohde M."/>
            <person name="Goker M."/>
            <person name="Bristow J."/>
            <person name="Eisen J.A."/>
            <person name="Markowitz V."/>
            <person name="Hugenholtz P."/>
            <person name="Klenk H.P."/>
            <person name="Kyrpides N.C."/>
        </authorList>
    </citation>
    <scope>NUCLEOTIDE SEQUENCE [LARGE SCALE GENOMIC DNA]</scope>
    <source>
        <strain evidence="3">DSM 45221 / IAM 15411 / JCM 23193 / KCTC 12865</strain>
    </source>
</reference>
<dbReference type="OrthoDB" id="195135at2"/>
<dbReference type="InterPro" id="IPR007433">
    <property type="entry name" value="DUF481"/>
</dbReference>